<keyword evidence="13" id="KW-0675">Receptor</keyword>
<evidence type="ECO:0000256" key="1">
    <source>
        <dbReference type="ARBA" id="ARBA00004571"/>
    </source>
</evidence>
<accession>A0A921HWL6</accession>
<reference evidence="13" key="2">
    <citation type="submission" date="2021-09" db="EMBL/GenBank/DDBJ databases">
        <authorList>
            <person name="Gilroy R."/>
        </authorList>
    </citation>
    <scope>NUCLEOTIDE SEQUENCE</scope>
    <source>
        <strain evidence="13">CHK55-1828</strain>
    </source>
</reference>
<comment type="caution">
    <text evidence="13">The sequence shown here is derived from an EMBL/GenBank/DDBJ whole genome shotgun (WGS) entry which is preliminary data.</text>
</comment>
<proteinExistence type="inferred from homology"/>
<feature type="chain" id="PRO_5037909270" evidence="10">
    <location>
        <begin position="28"/>
        <end position="1024"/>
    </location>
</feature>
<dbReference type="Gene3D" id="2.170.130.10">
    <property type="entry name" value="TonB-dependent receptor, plug domain"/>
    <property type="match status" value="1"/>
</dbReference>
<evidence type="ECO:0000256" key="8">
    <source>
        <dbReference type="PROSITE-ProRule" id="PRU01360"/>
    </source>
</evidence>
<keyword evidence="6 8" id="KW-0472">Membrane</keyword>
<gene>
    <name evidence="13" type="ORF">K8W02_05150</name>
</gene>
<evidence type="ECO:0000313" key="13">
    <source>
        <dbReference type="EMBL" id="HJF91757.1"/>
    </source>
</evidence>
<evidence type="ECO:0000256" key="9">
    <source>
        <dbReference type="RuleBase" id="RU003357"/>
    </source>
</evidence>
<dbReference type="InterPro" id="IPR023997">
    <property type="entry name" value="TonB-dep_OMP_SusC/RagA_CS"/>
</dbReference>
<evidence type="ECO:0000256" key="10">
    <source>
        <dbReference type="SAM" id="SignalP"/>
    </source>
</evidence>
<dbReference type="InterPro" id="IPR008969">
    <property type="entry name" value="CarboxyPept-like_regulatory"/>
</dbReference>
<dbReference type="InterPro" id="IPR036942">
    <property type="entry name" value="Beta-barrel_TonB_sf"/>
</dbReference>
<evidence type="ECO:0000259" key="11">
    <source>
        <dbReference type="Pfam" id="PF00593"/>
    </source>
</evidence>
<keyword evidence="4 8" id="KW-0812">Transmembrane</keyword>
<dbReference type="InterPro" id="IPR023996">
    <property type="entry name" value="TonB-dep_OMP_SusC/RagA"/>
</dbReference>
<dbReference type="Pfam" id="PF07715">
    <property type="entry name" value="Plug"/>
    <property type="match status" value="1"/>
</dbReference>
<sequence length="1024" mass="113348">MKQVNLRIFQTILTLFLGMFLCVGAYAQTVTVKGFVKDATGLEVIGANVVEKGNTSNGTITDLNGNFTLTVPQGATLQVSFIGYRTAEVAAAPQVVVTLEDDAELLSEVVVIGYGVAKKNDLTGSVTAIKPDEMNRGLVTNAQDMMQGKIAGVNVQNNGGQPGGGATIRIRGGSSLNASNDPLIVIDGLAMDSYGVQGLSNPLSMVNPNDIESFTVLKDASATAIYGSRASNGVILITTKKGSKGSKPKVAYNGNVSFSKVKNTVDVLDGPAYMDYVQNLFGYSDEDFLNSAEYQSLGYYDANGNHLFANTDWQDEIYRTAISTDHNITVSGGLKNMPYRVSFGYTNQNGILKTSNFERYTASFNIAPSFFDNHLNVNLNAKGMYSNTDYADEGAIGAAASMDPTKPVYDNTEVGQKNYGGYWQWPYASDYDPVWQYGVNNLAVGNPVAILNLHTNTGKSKVLMGNAELDYKVHGLEDLRLHVNGGMNLSSGETNQSYSPYFYNTGNYYYGNYGWNTMDTYNLSLNAYAQYTKDFTEDHHFDIMAGYEWQHFHKETDYFYCGYYQDSHEEFPGQQYNPSENTLYKTENYLVSFFGRLNYSYKDKYLLTATLRGDGSSRFSPDNRWGIFPSVALAWRLKEEAFLKDVDVLSDMKLRLGYGITGQQEGIGDYTYFASYTPNSQGAYYPIVGNGITYRPDAYNSDLTWEKTTTYNAGIDLGFWNNRLTANIDYYYRKTTDLINTVFIAAGSNFSNKLTSNIGSLHNQGVELALTWRAIQMKDWSWELGYNVTWNSNEIDELVASQGDDYVVQYGGSAVGAGSSDGIKGWTVGQPSTAYYTYQQVYDENGQPIEGEFVDRDGNGVINGDDRYFYKKADPDVLMGLTSKLIYKNWDLSFSLRASLGNYNYNAVECSNSNLSSSSTYSGSTWHNVLDMARPKNWQQVSSTDALSDYFIQNASYLKCDNITLGYSFDKIGALALGGRIFFTAQNVFTVTKYKGLDPEVNGGYDSNIYPRPFMGILGVSLNF</sequence>
<keyword evidence="3 8" id="KW-1134">Transmembrane beta strand</keyword>
<dbReference type="NCBIfam" id="TIGR04057">
    <property type="entry name" value="SusC_RagA_signa"/>
    <property type="match status" value="1"/>
</dbReference>
<dbReference type="Pfam" id="PF00593">
    <property type="entry name" value="TonB_dep_Rec_b-barrel"/>
    <property type="match status" value="1"/>
</dbReference>
<dbReference type="Proteomes" id="UP000717835">
    <property type="component" value="Unassembled WGS sequence"/>
</dbReference>
<evidence type="ECO:0000256" key="4">
    <source>
        <dbReference type="ARBA" id="ARBA00022692"/>
    </source>
</evidence>
<evidence type="ECO:0000259" key="12">
    <source>
        <dbReference type="Pfam" id="PF07715"/>
    </source>
</evidence>
<keyword evidence="2 8" id="KW-0813">Transport</keyword>
<evidence type="ECO:0000256" key="5">
    <source>
        <dbReference type="ARBA" id="ARBA00023077"/>
    </source>
</evidence>
<dbReference type="RefSeq" id="WP_276827104.1">
    <property type="nucleotide sequence ID" value="NZ_DYVX01000042.1"/>
</dbReference>
<evidence type="ECO:0000256" key="2">
    <source>
        <dbReference type="ARBA" id="ARBA00022448"/>
    </source>
</evidence>
<dbReference type="SUPFAM" id="SSF56935">
    <property type="entry name" value="Porins"/>
    <property type="match status" value="1"/>
</dbReference>
<reference evidence="13" key="1">
    <citation type="journal article" date="2021" name="PeerJ">
        <title>Extensive microbial diversity within the chicken gut microbiome revealed by metagenomics and culture.</title>
        <authorList>
            <person name="Gilroy R."/>
            <person name="Ravi A."/>
            <person name="Getino M."/>
            <person name="Pursley I."/>
            <person name="Horton D.L."/>
            <person name="Alikhan N.F."/>
            <person name="Baker D."/>
            <person name="Gharbi K."/>
            <person name="Hall N."/>
            <person name="Watson M."/>
            <person name="Adriaenssens E.M."/>
            <person name="Foster-Nyarko E."/>
            <person name="Jarju S."/>
            <person name="Secka A."/>
            <person name="Antonio M."/>
            <person name="Oren A."/>
            <person name="Chaudhuri R.R."/>
            <person name="La Ragione R."/>
            <person name="Hildebrand F."/>
            <person name="Pallen M.J."/>
        </authorList>
    </citation>
    <scope>NUCLEOTIDE SEQUENCE</scope>
    <source>
        <strain evidence="13">CHK55-1828</strain>
    </source>
</reference>
<dbReference type="Gene3D" id="2.40.170.20">
    <property type="entry name" value="TonB-dependent receptor, beta-barrel domain"/>
    <property type="match status" value="1"/>
</dbReference>
<dbReference type="Gene3D" id="2.60.40.1120">
    <property type="entry name" value="Carboxypeptidase-like, regulatory domain"/>
    <property type="match status" value="1"/>
</dbReference>
<dbReference type="PROSITE" id="PS52016">
    <property type="entry name" value="TONB_DEPENDENT_REC_3"/>
    <property type="match status" value="1"/>
</dbReference>
<dbReference type="InterPro" id="IPR037066">
    <property type="entry name" value="Plug_dom_sf"/>
</dbReference>
<dbReference type="EMBL" id="DYVX01000042">
    <property type="protein sequence ID" value="HJF91757.1"/>
    <property type="molecule type" value="Genomic_DNA"/>
</dbReference>
<dbReference type="AlphaFoldDB" id="A0A921HWL6"/>
<protein>
    <submittedName>
        <fullName evidence="13">TonB-dependent receptor</fullName>
    </submittedName>
</protein>
<evidence type="ECO:0000256" key="6">
    <source>
        <dbReference type="ARBA" id="ARBA00023136"/>
    </source>
</evidence>
<keyword evidence="10" id="KW-0732">Signal</keyword>
<dbReference type="InterPro" id="IPR000531">
    <property type="entry name" value="Beta-barrel_TonB"/>
</dbReference>
<dbReference type="NCBIfam" id="TIGR04056">
    <property type="entry name" value="OMP_RagA_SusC"/>
    <property type="match status" value="1"/>
</dbReference>
<evidence type="ECO:0000256" key="3">
    <source>
        <dbReference type="ARBA" id="ARBA00022452"/>
    </source>
</evidence>
<dbReference type="SUPFAM" id="SSF49464">
    <property type="entry name" value="Carboxypeptidase regulatory domain-like"/>
    <property type="match status" value="1"/>
</dbReference>
<organism evidence="13 14">
    <name type="scientific">Mediterranea massiliensis</name>
    <dbReference type="NCBI Taxonomy" id="1841865"/>
    <lineage>
        <taxon>Bacteria</taxon>
        <taxon>Pseudomonadati</taxon>
        <taxon>Bacteroidota</taxon>
        <taxon>Bacteroidia</taxon>
        <taxon>Bacteroidales</taxon>
        <taxon>Bacteroidaceae</taxon>
        <taxon>Mediterranea</taxon>
    </lineage>
</organism>
<feature type="signal peptide" evidence="10">
    <location>
        <begin position="1"/>
        <end position="27"/>
    </location>
</feature>
<comment type="similarity">
    <text evidence="8 9">Belongs to the TonB-dependent receptor family.</text>
</comment>
<keyword evidence="7 8" id="KW-0998">Cell outer membrane</keyword>
<dbReference type="InterPro" id="IPR039426">
    <property type="entry name" value="TonB-dep_rcpt-like"/>
</dbReference>
<feature type="domain" description="TonB-dependent receptor-like beta-barrel" evidence="11">
    <location>
        <begin position="421"/>
        <end position="813"/>
    </location>
</feature>
<feature type="domain" description="TonB-dependent receptor plug" evidence="12">
    <location>
        <begin position="119"/>
        <end position="234"/>
    </location>
</feature>
<name>A0A921HWL6_9BACT</name>
<evidence type="ECO:0000256" key="7">
    <source>
        <dbReference type="ARBA" id="ARBA00023237"/>
    </source>
</evidence>
<keyword evidence="5 9" id="KW-0798">TonB box</keyword>
<dbReference type="InterPro" id="IPR012910">
    <property type="entry name" value="Plug_dom"/>
</dbReference>
<dbReference type="Pfam" id="PF13715">
    <property type="entry name" value="CarbopepD_reg_2"/>
    <property type="match status" value="1"/>
</dbReference>
<dbReference type="FunFam" id="2.170.130.10:FF:000009">
    <property type="entry name" value="SusC/RagA family TonB-linked outer membrane protein"/>
    <property type="match status" value="1"/>
</dbReference>
<comment type="subcellular location">
    <subcellularLocation>
        <location evidence="1 8">Cell outer membrane</location>
        <topology evidence="1 8">Multi-pass membrane protein</topology>
    </subcellularLocation>
</comment>
<evidence type="ECO:0000313" key="14">
    <source>
        <dbReference type="Proteomes" id="UP000717835"/>
    </source>
</evidence>
<dbReference type="GO" id="GO:0009279">
    <property type="term" value="C:cell outer membrane"/>
    <property type="evidence" value="ECO:0007669"/>
    <property type="project" value="UniProtKB-SubCell"/>
</dbReference>